<dbReference type="Pfam" id="PF04607">
    <property type="entry name" value="RelA_SpoT"/>
    <property type="match status" value="1"/>
</dbReference>
<dbReference type="InterPro" id="IPR007685">
    <property type="entry name" value="RelA_SpoT"/>
</dbReference>
<dbReference type="dictyBase" id="DDB_G0292546"/>
<dbReference type="VEuPathDB" id="AmoebaDB:DDB_G0292546"/>
<evidence type="ECO:0000256" key="1">
    <source>
        <dbReference type="SAM" id="SignalP"/>
    </source>
</evidence>
<keyword evidence="4" id="KW-1185">Reference proteome</keyword>
<feature type="chain" id="PRO_5004249907" description="RelA/SpoT domain-containing protein" evidence="1">
    <location>
        <begin position="23"/>
        <end position="237"/>
    </location>
</feature>
<proteinExistence type="predicted"/>
<dbReference type="AlphaFoldDB" id="Q54D33"/>
<dbReference type="Proteomes" id="UP000002195">
    <property type="component" value="Unassembled WGS sequence"/>
</dbReference>
<dbReference type="SMART" id="SM00954">
    <property type="entry name" value="RelA_SpoT"/>
    <property type="match status" value="1"/>
</dbReference>
<feature type="signal peptide" evidence="1">
    <location>
        <begin position="1"/>
        <end position="22"/>
    </location>
</feature>
<dbReference type="InterPro" id="IPR043519">
    <property type="entry name" value="NT_sf"/>
</dbReference>
<sequence>MNISRLSTGILFYILIYCNAKAFNKQQQQPQHQQHIIYSKNYSNPIYSNIIEKNGNIEGLIFYFDYPELLRKEFPIELNKFLIYWEKSIPNQYLYKPIYSRVKTIESMKRKEIKRSYIAGKIVHWFQIFDQCGISMIINPNYKTSFIIEKLKELELNGYFKIIEIERKSDLYGYRAYHVDIEFGEIKIEIQIRSVYEDIFNIISHDNYKENNKNLKLLLSYQSFLLYKAEMNQPTIE</sequence>
<dbReference type="EMBL" id="AAFI02000190">
    <property type="protein sequence ID" value="EAL61252.1"/>
    <property type="molecule type" value="Genomic_DNA"/>
</dbReference>
<gene>
    <name evidence="3" type="ORF">DDB_G0292546</name>
</gene>
<dbReference type="GeneID" id="8628727"/>
<dbReference type="InParanoid" id="Q54D33"/>
<evidence type="ECO:0000313" key="4">
    <source>
        <dbReference type="Proteomes" id="UP000002195"/>
    </source>
</evidence>
<dbReference type="HOGENOM" id="CLU_1172518_0_0_1"/>
<feature type="domain" description="RelA/SpoT" evidence="2">
    <location>
        <begin position="100"/>
        <end position="212"/>
    </location>
</feature>
<dbReference type="GO" id="GO:0015969">
    <property type="term" value="P:guanosine tetraphosphate metabolic process"/>
    <property type="evidence" value="ECO:0007669"/>
    <property type="project" value="InterPro"/>
</dbReference>
<dbReference type="SUPFAM" id="SSF81301">
    <property type="entry name" value="Nucleotidyltransferase"/>
    <property type="match status" value="1"/>
</dbReference>
<dbReference type="SMR" id="Q54D33"/>
<organism evidence="3 4">
    <name type="scientific">Dictyostelium discoideum</name>
    <name type="common">Social amoeba</name>
    <dbReference type="NCBI Taxonomy" id="44689"/>
    <lineage>
        <taxon>Eukaryota</taxon>
        <taxon>Amoebozoa</taxon>
        <taxon>Evosea</taxon>
        <taxon>Eumycetozoa</taxon>
        <taxon>Dictyostelia</taxon>
        <taxon>Dictyosteliales</taxon>
        <taxon>Dictyosteliaceae</taxon>
        <taxon>Dictyostelium</taxon>
    </lineage>
</organism>
<name>Q54D33_DICDI</name>
<dbReference type="Gene3D" id="3.30.460.10">
    <property type="entry name" value="Beta Polymerase, domain 2"/>
    <property type="match status" value="1"/>
</dbReference>
<comment type="caution">
    <text evidence="3">The sequence shown here is derived from an EMBL/GenBank/DDBJ whole genome shotgun (WGS) entry which is preliminary data.</text>
</comment>
<evidence type="ECO:0000313" key="3">
    <source>
        <dbReference type="EMBL" id="EAL61252.1"/>
    </source>
</evidence>
<keyword evidence="1" id="KW-0732">Signal</keyword>
<dbReference type="PaxDb" id="44689-DDB0219758"/>
<protein>
    <recommendedName>
        <fullName evidence="2">RelA/SpoT domain-containing protein</fullName>
    </recommendedName>
</protein>
<reference evidence="3 4" key="1">
    <citation type="journal article" date="2005" name="Nature">
        <title>The genome of the social amoeba Dictyostelium discoideum.</title>
        <authorList>
            <consortium name="The Dictyostelium discoideum Sequencing Consortium"/>
            <person name="Eichinger L."/>
            <person name="Pachebat J.A."/>
            <person name="Glockner G."/>
            <person name="Rajandream M.A."/>
            <person name="Sucgang R."/>
            <person name="Berriman M."/>
            <person name="Song J."/>
            <person name="Olsen R."/>
            <person name="Szafranski K."/>
            <person name="Xu Q."/>
            <person name="Tunggal B."/>
            <person name="Kummerfeld S."/>
            <person name="Madera M."/>
            <person name="Konfortov B.A."/>
            <person name="Rivero F."/>
            <person name="Bankier A.T."/>
            <person name="Lehmann R."/>
            <person name="Hamlin N."/>
            <person name="Davies R."/>
            <person name="Gaudet P."/>
            <person name="Fey P."/>
            <person name="Pilcher K."/>
            <person name="Chen G."/>
            <person name="Saunders D."/>
            <person name="Sodergren E."/>
            <person name="Davis P."/>
            <person name="Kerhornou A."/>
            <person name="Nie X."/>
            <person name="Hall N."/>
            <person name="Anjard C."/>
            <person name="Hemphill L."/>
            <person name="Bason N."/>
            <person name="Farbrother P."/>
            <person name="Desany B."/>
            <person name="Just E."/>
            <person name="Morio T."/>
            <person name="Rost R."/>
            <person name="Churcher C."/>
            <person name="Cooper J."/>
            <person name="Haydock S."/>
            <person name="van Driessche N."/>
            <person name="Cronin A."/>
            <person name="Goodhead I."/>
            <person name="Muzny D."/>
            <person name="Mourier T."/>
            <person name="Pain A."/>
            <person name="Lu M."/>
            <person name="Harper D."/>
            <person name="Lindsay R."/>
            <person name="Hauser H."/>
            <person name="James K."/>
            <person name="Quiles M."/>
            <person name="Madan Babu M."/>
            <person name="Saito T."/>
            <person name="Buchrieser C."/>
            <person name="Wardroper A."/>
            <person name="Felder M."/>
            <person name="Thangavelu M."/>
            <person name="Johnson D."/>
            <person name="Knights A."/>
            <person name="Loulseged H."/>
            <person name="Mungall K."/>
            <person name="Oliver K."/>
            <person name="Price C."/>
            <person name="Quail M.A."/>
            <person name="Urushihara H."/>
            <person name="Hernandez J."/>
            <person name="Rabbinowitsch E."/>
            <person name="Steffen D."/>
            <person name="Sanders M."/>
            <person name="Ma J."/>
            <person name="Kohara Y."/>
            <person name="Sharp S."/>
            <person name="Simmonds M."/>
            <person name="Spiegler S."/>
            <person name="Tivey A."/>
            <person name="Sugano S."/>
            <person name="White B."/>
            <person name="Walker D."/>
            <person name="Woodward J."/>
            <person name="Winckler T."/>
            <person name="Tanaka Y."/>
            <person name="Shaulsky G."/>
            <person name="Schleicher M."/>
            <person name="Weinstock G."/>
            <person name="Rosenthal A."/>
            <person name="Cox E.C."/>
            <person name="Chisholm R.L."/>
            <person name="Gibbs R."/>
            <person name="Loomis W.F."/>
            <person name="Platzer M."/>
            <person name="Kay R.R."/>
            <person name="Williams J."/>
            <person name="Dear P.H."/>
            <person name="Noegel A.A."/>
            <person name="Barrell B."/>
            <person name="Kuspa A."/>
        </authorList>
    </citation>
    <scope>NUCLEOTIDE SEQUENCE [LARGE SCALE GENOMIC DNA]</scope>
    <source>
        <strain evidence="3 4">AX4</strain>
    </source>
</reference>
<evidence type="ECO:0000259" key="2">
    <source>
        <dbReference type="SMART" id="SM00954"/>
    </source>
</evidence>
<dbReference type="RefSeq" id="XP_629663.1">
    <property type="nucleotide sequence ID" value="XM_629661.1"/>
</dbReference>
<dbReference type="KEGG" id="ddi:DDB_G0292546"/>
<accession>Q54D33</accession>